<evidence type="ECO:0000256" key="4">
    <source>
        <dbReference type="ARBA" id="ARBA00022676"/>
    </source>
</evidence>
<feature type="transmembrane region" description="Helical" evidence="12">
    <location>
        <begin position="9"/>
        <end position="28"/>
    </location>
</feature>
<evidence type="ECO:0000256" key="3">
    <source>
        <dbReference type="ARBA" id="ARBA00008919"/>
    </source>
</evidence>
<reference evidence="15 16" key="1">
    <citation type="submission" date="2022-05" db="EMBL/GenBank/DDBJ databases">
        <authorList>
            <consortium name="Genoscope - CEA"/>
            <person name="William W."/>
        </authorList>
    </citation>
    <scope>NUCLEOTIDE SEQUENCE [LARGE SCALE GENOMIC DNA]</scope>
</reference>
<evidence type="ECO:0000256" key="7">
    <source>
        <dbReference type="ARBA" id="ARBA00022968"/>
    </source>
</evidence>
<dbReference type="InterPro" id="IPR038577">
    <property type="entry name" value="GT10-like_C_sf"/>
</dbReference>
<evidence type="ECO:0000256" key="12">
    <source>
        <dbReference type="RuleBase" id="RU003832"/>
    </source>
</evidence>
<proteinExistence type="inferred from homology"/>
<keyword evidence="5 12" id="KW-0808">Transferase</keyword>
<keyword evidence="8 12" id="KW-1133">Transmembrane helix</keyword>
<evidence type="ECO:0000256" key="5">
    <source>
        <dbReference type="ARBA" id="ARBA00022679"/>
    </source>
</evidence>
<dbReference type="EC" id="2.4.1.-" evidence="12"/>
<comment type="subcellular location">
    <subcellularLocation>
        <location evidence="1">Golgi apparatus membrane</location>
        <topology evidence="1">Single-pass type II membrane protein</topology>
    </subcellularLocation>
    <subcellularLocation>
        <location evidence="12">Golgi apparatus</location>
        <location evidence="12">Golgi stack membrane</location>
        <topology evidence="12">Single-pass type II membrane protein</topology>
    </subcellularLocation>
</comment>
<evidence type="ECO:0000256" key="6">
    <source>
        <dbReference type="ARBA" id="ARBA00022692"/>
    </source>
</evidence>
<feature type="domain" description="Fucosyltransferase N-terminal" evidence="14">
    <location>
        <begin position="63"/>
        <end position="176"/>
    </location>
</feature>
<evidence type="ECO:0000256" key="9">
    <source>
        <dbReference type="ARBA" id="ARBA00023034"/>
    </source>
</evidence>
<keyword evidence="11" id="KW-0325">Glycoprotein</keyword>
<dbReference type="Pfam" id="PF00852">
    <property type="entry name" value="Glyco_transf_10"/>
    <property type="match status" value="1"/>
</dbReference>
<evidence type="ECO:0000256" key="8">
    <source>
        <dbReference type="ARBA" id="ARBA00022989"/>
    </source>
</evidence>
<keyword evidence="16" id="KW-1185">Reference proteome</keyword>
<dbReference type="InterPro" id="IPR031481">
    <property type="entry name" value="Glyco_tran_10_N"/>
</dbReference>
<evidence type="ECO:0000256" key="10">
    <source>
        <dbReference type="ARBA" id="ARBA00023136"/>
    </source>
</evidence>
<keyword evidence="9 12" id="KW-0333">Golgi apparatus</keyword>
<dbReference type="InterPro" id="IPR055270">
    <property type="entry name" value="Glyco_tran_10_C"/>
</dbReference>
<dbReference type="InterPro" id="IPR001503">
    <property type="entry name" value="Glyco_trans_10"/>
</dbReference>
<dbReference type="Proteomes" id="UP001159427">
    <property type="component" value="Unassembled WGS sequence"/>
</dbReference>
<evidence type="ECO:0000313" key="16">
    <source>
        <dbReference type="Proteomes" id="UP001159427"/>
    </source>
</evidence>
<feature type="domain" description="Fucosyltransferase C-terminal" evidence="13">
    <location>
        <begin position="199"/>
        <end position="374"/>
    </location>
</feature>
<comment type="caution">
    <text evidence="15">The sequence shown here is derived from an EMBL/GenBank/DDBJ whole genome shotgun (WGS) entry which is preliminary data.</text>
</comment>
<protein>
    <recommendedName>
        <fullName evidence="12">Fucosyltransferase</fullName>
        <ecNumber evidence="12">2.4.1.-</ecNumber>
    </recommendedName>
</protein>
<comment type="similarity">
    <text evidence="3 12">Belongs to the glycosyltransferase 10 family.</text>
</comment>
<dbReference type="Pfam" id="PF17039">
    <property type="entry name" value="Glyco_tran_10_N"/>
    <property type="match status" value="1"/>
</dbReference>
<dbReference type="EMBL" id="CALNXI010000333">
    <property type="protein sequence ID" value="CAH3025024.1"/>
    <property type="molecule type" value="Genomic_DNA"/>
</dbReference>
<sequence length="401" mass="47497">MKSKLQKYFSLFAFAVVIFIVFTIWTAFDHRRRGFKLVESHSQTLETPHLFDIQRKHPTSERKSILILAYTDFFEQKKWIWSNDSGVCTLDHAKGKCILTYDKERFRESDLVLFHARNMPDEFFLQWLSQNRPTSQHWVYASWESPNNSPDPSLLDDLFNLIWSYRSDADLWSPYGRYEKIYPNDAINPKNPGVHDYTKGKSKLVAWIASNCVYPLVRKTFVHEIRQYIDVHVFGDCSSEFGQNRICSDSVECLKEYKFYLSLENALCEDYITEKYWGRLGDENVVPVVLGGANYTKLAIPGSYINVMNFKTVKELAEYLHYLDRNATAYNEYFAWRKKFKVTANDMDLSLCDICKSYFSKTQLERKVYKDMAEYWVAMGRCNEKDYRIRNMISSWNQERR</sequence>
<dbReference type="PANTHER" id="PTHR48438">
    <property type="entry name" value="ALPHA-(1,3)-FUCOSYLTRANSFERASE C-RELATED"/>
    <property type="match status" value="1"/>
</dbReference>
<dbReference type="Gene3D" id="3.40.50.11660">
    <property type="entry name" value="Glycosyl transferase family 10, C-terminal domain"/>
    <property type="match status" value="1"/>
</dbReference>
<evidence type="ECO:0000256" key="2">
    <source>
        <dbReference type="ARBA" id="ARBA00004922"/>
    </source>
</evidence>
<name>A0ABN8MB67_9CNID</name>
<dbReference type="SUPFAM" id="SSF53756">
    <property type="entry name" value="UDP-Glycosyltransferase/glycogen phosphorylase"/>
    <property type="match status" value="1"/>
</dbReference>
<dbReference type="PANTHER" id="PTHR48438:SF1">
    <property type="entry name" value="ALPHA-(1,3)-FUCOSYLTRANSFERASE C-RELATED"/>
    <property type="match status" value="1"/>
</dbReference>
<evidence type="ECO:0000256" key="1">
    <source>
        <dbReference type="ARBA" id="ARBA00004323"/>
    </source>
</evidence>
<accession>A0ABN8MB67</accession>
<keyword evidence="6 12" id="KW-0812">Transmembrane</keyword>
<evidence type="ECO:0000259" key="14">
    <source>
        <dbReference type="Pfam" id="PF17039"/>
    </source>
</evidence>
<evidence type="ECO:0000259" key="13">
    <source>
        <dbReference type="Pfam" id="PF00852"/>
    </source>
</evidence>
<organism evidence="15 16">
    <name type="scientific">Porites evermanni</name>
    <dbReference type="NCBI Taxonomy" id="104178"/>
    <lineage>
        <taxon>Eukaryota</taxon>
        <taxon>Metazoa</taxon>
        <taxon>Cnidaria</taxon>
        <taxon>Anthozoa</taxon>
        <taxon>Hexacorallia</taxon>
        <taxon>Scleractinia</taxon>
        <taxon>Fungiina</taxon>
        <taxon>Poritidae</taxon>
        <taxon>Porites</taxon>
    </lineage>
</organism>
<keyword evidence="4 12" id="KW-0328">Glycosyltransferase</keyword>
<comment type="pathway">
    <text evidence="2">Protein modification; protein glycosylation.</text>
</comment>
<gene>
    <name evidence="15" type="ORF">PEVE_00024842</name>
</gene>
<evidence type="ECO:0000256" key="11">
    <source>
        <dbReference type="ARBA" id="ARBA00023180"/>
    </source>
</evidence>
<keyword evidence="7" id="KW-0735">Signal-anchor</keyword>
<keyword evidence="10 12" id="KW-0472">Membrane</keyword>
<evidence type="ECO:0000313" key="15">
    <source>
        <dbReference type="EMBL" id="CAH3025024.1"/>
    </source>
</evidence>